<name>A0ABN1DBN0_9ACTN</name>
<reference evidence="2 3" key="1">
    <citation type="journal article" date="2019" name="Int. J. Syst. Evol. Microbiol.">
        <title>The Global Catalogue of Microorganisms (GCM) 10K type strain sequencing project: providing services to taxonomists for standard genome sequencing and annotation.</title>
        <authorList>
            <consortium name="The Broad Institute Genomics Platform"/>
            <consortium name="The Broad Institute Genome Sequencing Center for Infectious Disease"/>
            <person name="Wu L."/>
            <person name="Ma J."/>
        </authorList>
    </citation>
    <scope>NUCLEOTIDE SEQUENCE [LARGE SCALE GENOMIC DNA]</scope>
    <source>
        <strain evidence="2 3">JCM 5052</strain>
    </source>
</reference>
<feature type="region of interest" description="Disordered" evidence="1">
    <location>
        <begin position="86"/>
        <end position="113"/>
    </location>
</feature>
<organism evidence="2 3">
    <name type="scientific">Streptomyces mordarskii</name>
    <dbReference type="NCBI Taxonomy" id="1226758"/>
    <lineage>
        <taxon>Bacteria</taxon>
        <taxon>Bacillati</taxon>
        <taxon>Actinomycetota</taxon>
        <taxon>Actinomycetes</taxon>
        <taxon>Kitasatosporales</taxon>
        <taxon>Streptomycetaceae</taxon>
        <taxon>Streptomyces</taxon>
    </lineage>
</organism>
<evidence type="ECO:0000313" key="2">
    <source>
        <dbReference type="EMBL" id="GAA0538813.1"/>
    </source>
</evidence>
<proteinExistence type="predicted"/>
<evidence type="ECO:0000256" key="1">
    <source>
        <dbReference type="SAM" id="MobiDB-lite"/>
    </source>
</evidence>
<feature type="region of interest" description="Disordered" evidence="1">
    <location>
        <begin position="138"/>
        <end position="164"/>
    </location>
</feature>
<accession>A0ABN1DBN0</accession>
<evidence type="ECO:0000313" key="3">
    <source>
        <dbReference type="Proteomes" id="UP001501576"/>
    </source>
</evidence>
<protein>
    <submittedName>
        <fullName evidence="2">Uncharacterized protein</fullName>
    </submittedName>
</protein>
<feature type="region of interest" description="Disordered" evidence="1">
    <location>
        <begin position="1"/>
        <end position="63"/>
    </location>
</feature>
<gene>
    <name evidence="2" type="ORF">GCM10010390_45950</name>
</gene>
<comment type="caution">
    <text evidence="2">The sequence shown here is derived from an EMBL/GenBank/DDBJ whole genome shotgun (WGS) entry which is preliminary data.</text>
</comment>
<dbReference type="Proteomes" id="UP001501576">
    <property type="component" value="Unassembled WGS sequence"/>
</dbReference>
<keyword evidence="3" id="KW-1185">Reference proteome</keyword>
<dbReference type="EMBL" id="BAAABZ010000045">
    <property type="protein sequence ID" value="GAA0538813.1"/>
    <property type="molecule type" value="Genomic_DNA"/>
</dbReference>
<sequence>MTGGRKRPYAPEMDAYEGARTGGGRARPKPHGGLGAWGGLSPSPPLPTTGAPPQTPLLKRRRGWKAGLLPESLLLKRRRGWKAGLPPESLLLSAGGAGRRGFRPRPRGPGAEPLCPGLPSTVCAAIVAGRAHAAEPHIDTAPRPFGAPQSVQCPIASLRRSRNQ</sequence>